<keyword evidence="1" id="KW-0456">Lyase</keyword>
<dbReference type="Proteomes" id="UP001140949">
    <property type="component" value="Unassembled WGS sequence"/>
</dbReference>
<gene>
    <name evidence="1" type="ORF">M6B38_211365</name>
</gene>
<sequence>MDQTDASSLDIFSQKTIEMKGHSPTLSMLSRNKLFGNHQLLIMKKIYMDVDSFCGIDEAKGSDIVTILRVPRLLKGCHYLVLVDAMFQYFEASCPKRKRCMYFWILKYNGDMLVKQKLEKE</sequence>
<dbReference type="AlphaFoldDB" id="A0AAX6E3I4"/>
<evidence type="ECO:0000313" key="1">
    <source>
        <dbReference type="EMBL" id="KAJ6798513.1"/>
    </source>
</evidence>
<evidence type="ECO:0000313" key="2">
    <source>
        <dbReference type="Proteomes" id="UP001140949"/>
    </source>
</evidence>
<accession>A0AAX6E3I4</accession>
<comment type="caution">
    <text evidence="1">The sequence shown here is derived from an EMBL/GenBank/DDBJ whole genome shotgun (WGS) entry which is preliminary data.</text>
</comment>
<protein>
    <submittedName>
        <fullName evidence="1">Pectate lyase 15</fullName>
    </submittedName>
</protein>
<reference evidence="1" key="2">
    <citation type="submission" date="2023-04" db="EMBL/GenBank/DDBJ databases">
        <authorList>
            <person name="Bruccoleri R.E."/>
            <person name="Oakeley E.J."/>
            <person name="Faust A.-M."/>
            <person name="Dessus-Babus S."/>
            <person name="Altorfer M."/>
            <person name="Burckhardt D."/>
            <person name="Oertli M."/>
            <person name="Naumann U."/>
            <person name="Petersen F."/>
            <person name="Wong J."/>
        </authorList>
    </citation>
    <scope>NUCLEOTIDE SEQUENCE</scope>
    <source>
        <strain evidence="1">GSM-AAB239-AS_SAM_17_03QT</strain>
        <tissue evidence="1">Leaf</tissue>
    </source>
</reference>
<dbReference type="EMBL" id="JANAVB010040219">
    <property type="protein sequence ID" value="KAJ6798513.1"/>
    <property type="molecule type" value="Genomic_DNA"/>
</dbReference>
<organism evidence="1 2">
    <name type="scientific">Iris pallida</name>
    <name type="common">Sweet iris</name>
    <dbReference type="NCBI Taxonomy" id="29817"/>
    <lineage>
        <taxon>Eukaryota</taxon>
        <taxon>Viridiplantae</taxon>
        <taxon>Streptophyta</taxon>
        <taxon>Embryophyta</taxon>
        <taxon>Tracheophyta</taxon>
        <taxon>Spermatophyta</taxon>
        <taxon>Magnoliopsida</taxon>
        <taxon>Liliopsida</taxon>
        <taxon>Asparagales</taxon>
        <taxon>Iridaceae</taxon>
        <taxon>Iridoideae</taxon>
        <taxon>Irideae</taxon>
        <taxon>Iris</taxon>
    </lineage>
</organism>
<proteinExistence type="predicted"/>
<keyword evidence="2" id="KW-1185">Reference proteome</keyword>
<dbReference type="GO" id="GO:0016829">
    <property type="term" value="F:lyase activity"/>
    <property type="evidence" value="ECO:0007669"/>
    <property type="project" value="UniProtKB-KW"/>
</dbReference>
<reference evidence="1" key="1">
    <citation type="journal article" date="2023" name="GigaByte">
        <title>Genome assembly of the bearded iris, Iris pallida Lam.</title>
        <authorList>
            <person name="Bruccoleri R.E."/>
            <person name="Oakeley E.J."/>
            <person name="Faust A.M.E."/>
            <person name="Altorfer M."/>
            <person name="Dessus-Babus S."/>
            <person name="Burckhardt D."/>
            <person name="Oertli M."/>
            <person name="Naumann U."/>
            <person name="Petersen F."/>
            <person name="Wong J."/>
        </authorList>
    </citation>
    <scope>NUCLEOTIDE SEQUENCE</scope>
    <source>
        <strain evidence="1">GSM-AAB239-AS_SAM_17_03QT</strain>
    </source>
</reference>
<name>A0AAX6E3I4_IRIPA</name>